<accession>A0A9P8PJD2</accession>
<dbReference type="GO" id="GO:0008270">
    <property type="term" value="F:zinc ion binding"/>
    <property type="evidence" value="ECO:0007669"/>
    <property type="project" value="InterPro"/>
</dbReference>
<dbReference type="PROSITE" id="PS50048">
    <property type="entry name" value="ZN2_CY6_FUNGAL_2"/>
    <property type="match status" value="1"/>
</dbReference>
<keyword evidence="4" id="KW-0539">Nucleus</keyword>
<evidence type="ECO:0000259" key="5">
    <source>
        <dbReference type="PROSITE" id="PS50048"/>
    </source>
</evidence>
<protein>
    <recommendedName>
        <fullName evidence="5">Zn(2)-C6 fungal-type domain-containing protein</fullName>
    </recommendedName>
</protein>
<evidence type="ECO:0000313" key="6">
    <source>
        <dbReference type="EMBL" id="KAH3672690.1"/>
    </source>
</evidence>
<organism evidence="6 7">
    <name type="scientific">Wickerhamomyces mucosus</name>
    <dbReference type="NCBI Taxonomy" id="1378264"/>
    <lineage>
        <taxon>Eukaryota</taxon>
        <taxon>Fungi</taxon>
        <taxon>Dikarya</taxon>
        <taxon>Ascomycota</taxon>
        <taxon>Saccharomycotina</taxon>
        <taxon>Saccharomycetes</taxon>
        <taxon>Phaffomycetales</taxon>
        <taxon>Wickerhamomycetaceae</taxon>
        <taxon>Wickerhamomyces</taxon>
    </lineage>
</organism>
<dbReference type="SMART" id="SM00066">
    <property type="entry name" value="GAL4"/>
    <property type="match status" value="1"/>
</dbReference>
<evidence type="ECO:0000256" key="4">
    <source>
        <dbReference type="ARBA" id="ARBA00023242"/>
    </source>
</evidence>
<keyword evidence="1" id="KW-0805">Transcription regulation</keyword>
<dbReference type="GO" id="GO:0045944">
    <property type="term" value="P:positive regulation of transcription by RNA polymerase II"/>
    <property type="evidence" value="ECO:0007669"/>
    <property type="project" value="TreeGrafter"/>
</dbReference>
<dbReference type="EMBL" id="JAEUBF010001113">
    <property type="protein sequence ID" value="KAH3672690.1"/>
    <property type="molecule type" value="Genomic_DNA"/>
</dbReference>
<evidence type="ECO:0000256" key="3">
    <source>
        <dbReference type="ARBA" id="ARBA00023163"/>
    </source>
</evidence>
<name>A0A9P8PJD2_9ASCO</name>
<evidence type="ECO:0000256" key="2">
    <source>
        <dbReference type="ARBA" id="ARBA00023125"/>
    </source>
</evidence>
<dbReference type="PANTHER" id="PTHR31069:SF12">
    <property type="entry name" value="TRANSCRIPTION FACTOR DOMAIN-CONTAINING PROTEIN"/>
    <property type="match status" value="1"/>
</dbReference>
<dbReference type="CDD" id="cd12148">
    <property type="entry name" value="fungal_TF_MHR"/>
    <property type="match status" value="1"/>
</dbReference>
<keyword evidence="2" id="KW-0238">DNA-binding</keyword>
<reference evidence="6" key="2">
    <citation type="submission" date="2021-01" db="EMBL/GenBank/DDBJ databases">
        <authorList>
            <person name="Schikora-Tamarit M.A."/>
        </authorList>
    </citation>
    <scope>NUCLEOTIDE SEQUENCE</scope>
    <source>
        <strain evidence="6">CBS6341</strain>
    </source>
</reference>
<dbReference type="GO" id="GO:0000978">
    <property type="term" value="F:RNA polymerase II cis-regulatory region sequence-specific DNA binding"/>
    <property type="evidence" value="ECO:0007669"/>
    <property type="project" value="TreeGrafter"/>
</dbReference>
<dbReference type="AlphaFoldDB" id="A0A9P8PJD2"/>
<reference evidence="6" key="1">
    <citation type="journal article" date="2021" name="Open Biol.">
        <title>Shared evolutionary footprints suggest mitochondrial oxidative damage underlies multiple complex I losses in fungi.</title>
        <authorList>
            <person name="Schikora-Tamarit M.A."/>
            <person name="Marcet-Houben M."/>
            <person name="Nosek J."/>
            <person name="Gabaldon T."/>
        </authorList>
    </citation>
    <scope>NUCLEOTIDE SEQUENCE</scope>
    <source>
        <strain evidence="6">CBS6341</strain>
    </source>
</reference>
<dbReference type="PROSITE" id="PS00463">
    <property type="entry name" value="ZN2_CY6_FUNGAL_1"/>
    <property type="match status" value="1"/>
</dbReference>
<keyword evidence="7" id="KW-1185">Reference proteome</keyword>
<dbReference type="SUPFAM" id="SSF57701">
    <property type="entry name" value="Zn2/Cys6 DNA-binding domain"/>
    <property type="match status" value="1"/>
</dbReference>
<evidence type="ECO:0000256" key="1">
    <source>
        <dbReference type="ARBA" id="ARBA00023015"/>
    </source>
</evidence>
<feature type="domain" description="Zn(2)-C6 fungal-type" evidence="5">
    <location>
        <begin position="17"/>
        <end position="49"/>
    </location>
</feature>
<dbReference type="Proteomes" id="UP000769528">
    <property type="component" value="Unassembled WGS sequence"/>
</dbReference>
<dbReference type="InterPro" id="IPR050675">
    <property type="entry name" value="OAF3"/>
</dbReference>
<sequence length="766" mass="88589">MPDTLEPPKKRTKTGKSCLTCRKKKIKCDKQKPVCSYCSKHYISHKCKYDDGEQDIPIIQQSKLSPYSVESDLSNLLNTSIHYPPLNITLSLHENLTRNDPNGFSIIDAKKPLSVLSYESLIQSNEILIAIFESINFKKLVNFKKLKDDILNKYSSHESQNNLNKCLDYERDPDKPISHNKELNSLFELSSFKDIETELKSLIREMLPPLQHVWKSIDYFFKHSYLHGFISFIDENSFRKKVSLVLLDEEIKINKKTDFATVGIVLIILRLSYIYAKFSCSTAHNQNEFNEAILSKPISIEIVKLAHICSNLFCKFRHVNFEVLQFNTLIRSYHFFAPEDGDGLDGGESQTFAGLLFQSALSIGLNKKPSDKDFKAHPKLSNIWQKLWLEIKNLDYYQAIYFGNPSSINNEIQDNFLSHSYTLSNANNNDYSFEDDVYNFQLLRQKIIKEILPSLNKVLNFNTEMSLNQDNELLIKIDSLLHELRLIQISCDIGFLKMSAFLSSLELKNLKFSLVFKIYNKLTSTNHLSFPYLKILLQLSNEFNSYENLNVTDEFGSKASLLIVSPILQNTLHKSKLFEVSILFKLLVIKNDHFYKNTFIIDTLISQYLTNLEQSIDYFKSNSKDYYYSWFLTKVFMFIWKNYLNSGVLKAAKSLKLIEKLSPLPNDFKHLLHEEFVEVLEIFELKQPSISVNTIPQAAVATFLPISPVSTESAVSLELDNPSLDAIITDDILNNIDKQWVEQLFTYSPYNNSNDEISNFYEFLNS</sequence>
<dbReference type="GO" id="GO:0005634">
    <property type="term" value="C:nucleus"/>
    <property type="evidence" value="ECO:0007669"/>
    <property type="project" value="TreeGrafter"/>
</dbReference>
<dbReference type="GO" id="GO:0000981">
    <property type="term" value="F:DNA-binding transcription factor activity, RNA polymerase II-specific"/>
    <property type="evidence" value="ECO:0007669"/>
    <property type="project" value="InterPro"/>
</dbReference>
<dbReference type="Gene3D" id="4.10.240.10">
    <property type="entry name" value="Zn(2)-C6 fungal-type DNA-binding domain"/>
    <property type="match status" value="1"/>
</dbReference>
<keyword evidence="3" id="KW-0804">Transcription</keyword>
<comment type="caution">
    <text evidence="6">The sequence shown here is derived from an EMBL/GenBank/DDBJ whole genome shotgun (WGS) entry which is preliminary data.</text>
</comment>
<evidence type="ECO:0000313" key="7">
    <source>
        <dbReference type="Proteomes" id="UP000769528"/>
    </source>
</evidence>
<dbReference type="InterPro" id="IPR036864">
    <property type="entry name" value="Zn2-C6_fun-type_DNA-bd_sf"/>
</dbReference>
<dbReference type="OrthoDB" id="2943660at2759"/>
<gene>
    <name evidence="6" type="ORF">WICMUC_004096</name>
</gene>
<dbReference type="PANTHER" id="PTHR31069">
    <property type="entry name" value="OLEATE-ACTIVATED TRANSCRIPTION FACTOR 1-RELATED"/>
    <property type="match status" value="1"/>
</dbReference>
<dbReference type="Pfam" id="PF00172">
    <property type="entry name" value="Zn_clus"/>
    <property type="match status" value="1"/>
</dbReference>
<proteinExistence type="predicted"/>
<dbReference type="InterPro" id="IPR001138">
    <property type="entry name" value="Zn2Cys6_DnaBD"/>
</dbReference>